<gene>
    <name evidence="7" type="ORF">DDB_G0275829</name>
</gene>
<dbReference type="STRING" id="44689.Q86H83"/>
<dbReference type="OMA" id="SCIRIQG"/>
<dbReference type="GO" id="GO:0003735">
    <property type="term" value="F:structural constituent of ribosome"/>
    <property type="evidence" value="ECO:0000318"/>
    <property type="project" value="GO_Central"/>
</dbReference>
<dbReference type="dictyBase" id="DDB_G0275829"/>
<proteinExistence type="inferred from homology"/>
<keyword evidence="4" id="KW-0496">Mitochondrion</keyword>
<dbReference type="Proteomes" id="UP000002195">
    <property type="component" value="Unassembled WGS sequence"/>
</dbReference>
<reference evidence="7 8" key="1">
    <citation type="journal article" date="2005" name="Nature">
        <title>The genome of the social amoeba Dictyostelium discoideum.</title>
        <authorList>
            <consortium name="The Dictyostelium discoideum Sequencing Consortium"/>
            <person name="Eichinger L."/>
            <person name="Pachebat J.A."/>
            <person name="Glockner G."/>
            <person name="Rajandream M.A."/>
            <person name="Sucgang R."/>
            <person name="Berriman M."/>
            <person name="Song J."/>
            <person name="Olsen R."/>
            <person name="Szafranski K."/>
            <person name="Xu Q."/>
            <person name="Tunggal B."/>
            <person name="Kummerfeld S."/>
            <person name="Madera M."/>
            <person name="Konfortov B.A."/>
            <person name="Rivero F."/>
            <person name="Bankier A.T."/>
            <person name="Lehmann R."/>
            <person name="Hamlin N."/>
            <person name="Davies R."/>
            <person name="Gaudet P."/>
            <person name="Fey P."/>
            <person name="Pilcher K."/>
            <person name="Chen G."/>
            <person name="Saunders D."/>
            <person name="Sodergren E."/>
            <person name="Davis P."/>
            <person name="Kerhornou A."/>
            <person name="Nie X."/>
            <person name="Hall N."/>
            <person name="Anjard C."/>
            <person name="Hemphill L."/>
            <person name="Bason N."/>
            <person name="Farbrother P."/>
            <person name="Desany B."/>
            <person name="Just E."/>
            <person name="Morio T."/>
            <person name="Rost R."/>
            <person name="Churcher C."/>
            <person name="Cooper J."/>
            <person name="Haydock S."/>
            <person name="van Driessche N."/>
            <person name="Cronin A."/>
            <person name="Goodhead I."/>
            <person name="Muzny D."/>
            <person name="Mourier T."/>
            <person name="Pain A."/>
            <person name="Lu M."/>
            <person name="Harper D."/>
            <person name="Lindsay R."/>
            <person name="Hauser H."/>
            <person name="James K."/>
            <person name="Quiles M."/>
            <person name="Madan Babu M."/>
            <person name="Saito T."/>
            <person name="Buchrieser C."/>
            <person name="Wardroper A."/>
            <person name="Felder M."/>
            <person name="Thangavelu M."/>
            <person name="Johnson D."/>
            <person name="Knights A."/>
            <person name="Loulseged H."/>
            <person name="Mungall K."/>
            <person name="Oliver K."/>
            <person name="Price C."/>
            <person name="Quail M.A."/>
            <person name="Urushihara H."/>
            <person name="Hernandez J."/>
            <person name="Rabbinowitsch E."/>
            <person name="Steffen D."/>
            <person name="Sanders M."/>
            <person name="Ma J."/>
            <person name="Kohara Y."/>
            <person name="Sharp S."/>
            <person name="Simmonds M."/>
            <person name="Spiegler S."/>
            <person name="Tivey A."/>
            <person name="Sugano S."/>
            <person name="White B."/>
            <person name="Walker D."/>
            <person name="Woodward J."/>
            <person name="Winckler T."/>
            <person name="Tanaka Y."/>
            <person name="Shaulsky G."/>
            <person name="Schleicher M."/>
            <person name="Weinstock G."/>
            <person name="Rosenthal A."/>
            <person name="Cox E.C."/>
            <person name="Chisholm R.L."/>
            <person name="Gibbs R."/>
            <person name="Loomis W.F."/>
            <person name="Platzer M."/>
            <person name="Kay R.R."/>
            <person name="Williams J."/>
            <person name="Dear P.H."/>
            <person name="Noegel A.A."/>
            <person name="Barrell B."/>
            <person name="Kuspa A."/>
        </authorList>
    </citation>
    <scope>NUCLEOTIDE SEQUENCE [LARGE SCALE GENOMIC DNA]</scope>
    <source>
        <strain evidence="7 8">AX4</strain>
    </source>
</reference>
<organism evidence="7 8">
    <name type="scientific">Dictyostelium discoideum</name>
    <name type="common">Social amoeba</name>
    <dbReference type="NCBI Taxonomy" id="44689"/>
    <lineage>
        <taxon>Eukaryota</taxon>
        <taxon>Amoebozoa</taxon>
        <taxon>Evosea</taxon>
        <taxon>Eumycetozoa</taxon>
        <taxon>Dictyostelia</taxon>
        <taxon>Dictyosteliales</taxon>
        <taxon>Dictyosteliaceae</taxon>
        <taxon>Dictyostelium</taxon>
    </lineage>
</organism>
<name>Q86H83_DICDI</name>
<evidence type="ECO:0000256" key="4">
    <source>
        <dbReference type="ARBA" id="ARBA00023128"/>
    </source>
</evidence>
<dbReference type="AlphaFoldDB" id="Q86H83"/>
<protein>
    <recommendedName>
        <fullName evidence="6">Large ribosomal subunit protein mL49</fullName>
    </recommendedName>
</protein>
<dbReference type="HOGENOM" id="CLU_1672524_0_0_1"/>
<dbReference type="Pfam" id="PF05046">
    <property type="entry name" value="Img2"/>
    <property type="match status" value="1"/>
</dbReference>
<evidence type="ECO:0000256" key="5">
    <source>
        <dbReference type="ARBA" id="ARBA00023274"/>
    </source>
</evidence>
<keyword evidence="3" id="KW-0689">Ribosomal protein</keyword>
<evidence type="ECO:0000256" key="3">
    <source>
        <dbReference type="ARBA" id="ARBA00022980"/>
    </source>
</evidence>
<evidence type="ECO:0000313" key="8">
    <source>
        <dbReference type="Proteomes" id="UP000002195"/>
    </source>
</evidence>
<dbReference type="InParanoid" id="Q86H83"/>
<accession>Q86H83</accession>
<evidence type="ECO:0000256" key="2">
    <source>
        <dbReference type="ARBA" id="ARBA00005677"/>
    </source>
</evidence>
<dbReference type="GO" id="GO:0005762">
    <property type="term" value="C:mitochondrial large ribosomal subunit"/>
    <property type="evidence" value="ECO:0000318"/>
    <property type="project" value="GO_Central"/>
</dbReference>
<keyword evidence="8" id="KW-1185">Reference proteome</keyword>
<dbReference type="RefSeq" id="XP_643424.1">
    <property type="nucleotide sequence ID" value="XM_638332.1"/>
</dbReference>
<sequence>MLRNLISLNINNVSKTTQMMFRSYTSHVSKHRLIRNPDNEKQVIPPRENKLFEIKLTNPLQYPIQPITSDVLYGPKSSELTHPDIPFIVNRTKNDKLPIYTDILRGHSVVYTILKGYQGDSDLGCIFGRSNVSKRDSCIRIQGNHGKTVLTWLRGLGF</sequence>
<keyword evidence="5" id="KW-0687">Ribonucleoprotein</keyword>
<comment type="subcellular location">
    <subcellularLocation>
        <location evidence="1">Mitochondrion</location>
    </subcellularLocation>
</comment>
<dbReference type="PANTHER" id="PTHR13477:SF0">
    <property type="entry name" value="LARGE RIBOSOMAL SUBUNIT PROTEIN ML49"/>
    <property type="match status" value="1"/>
</dbReference>
<dbReference type="Gene3D" id="3.30.780.10">
    <property type="entry name" value="SUI1-like domain"/>
    <property type="match status" value="1"/>
</dbReference>
<dbReference type="FunFam" id="3.30.780.10:FF:000048">
    <property type="entry name" value="Uncharacterized protein"/>
    <property type="match status" value="1"/>
</dbReference>
<evidence type="ECO:0000256" key="1">
    <source>
        <dbReference type="ARBA" id="ARBA00004173"/>
    </source>
</evidence>
<dbReference type="KEGG" id="ddi:DDB_G0275829"/>
<evidence type="ECO:0000256" key="6">
    <source>
        <dbReference type="ARBA" id="ARBA00035191"/>
    </source>
</evidence>
<dbReference type="GeneID" id="8620010"/>
<comment type="caution">
    <text evidence="7">The sequence shown here is derived from an EMBL/GenBank/DDBJ whole genome shotgun (WGS) entry which is preliminary data.</text>
</comment>
<dbReference type="EMBL" id="AAFI02000013">
    <property type="protein sequence ID" value="EAL69665.1"/>
    <property type="molecule type" value="Genomic_DNA"/>
</dbReference>
<dbReference type="PaxDb" id="44689-DDB0217676"/>
<evidence type="ECO:0000313" key="7">
    <source>
        <dbReference type="EMBL" id="EAL69665.1"/>
    </source>
</evidence>
<dbReference type="PANTHER" id="PTHR13477">
    <property type="entry name" value="MITOCHONDRIAL 39S RIBOSOMAL PROTEIN L49"/>
    <property type="match status" value="1"/>
</dbReference>
<accession>Q553I9</accession>
<dbReference type="FunCoup" id="Q86H83">
    <property type="interactions" value="1"/>
</dbReference>
<comment type="similarity">
    <text evidence="2">Belongs to the mitochondrion-specific ribosomal protein mL49 family.</text>
</comment>
<dbReference type="VEuPathDB" id="AmoebaDB:DDB_G0275829"/>
<dbReference type="eggNOG" id="ENOG502QX0U">
    <property type="taxonomic scope" value="Eukaryota"/>
</dbReference>
<dbReference type="GO" id="GO:0006412">
    <property type="term" value="P:translation"/>
    <property type="evidence" value="ECO:0007669"/>
    <property type="project" value="InterPro"/>
</dbReference>
<dbReference type="InterPro" id="IPR007740">
    <property type="entry name" value="Ribosomal_mL49"/>
</dbReference>